<comment type="caution">
    <text evidence="11">The sequence shown here is derived from an EMBL/GenBank/DDBJ whole genome shotgun (WGS) entry which is preliminary data.</text>
</comment>
<comment type="similarity">
    <text evidence="2">Belongs to the TsaE family.</text>
</comment>
<gene>
    <name evidence="11" type="ORF">A2153_00730</name>
</gene>
<reference evidence="11 12" key="1">
    <citation type="journal article" date="2016" name="Nat. Commun.">
        <title>Thousands of microbial genomes shed light on interconnected biogeochemical processes in an aquifer system.</title>
        <authorList>
            <person name="Anantharaman K."/>
            <person name="Brown C.T."/>
            <person name="Hug L.A."/>
            <person name="Sharon I."/>
            <person name="Castelle C.J."/>
            <person name="Probst A.J."/>
            <person name="Thomas B.C."/>
            <person name="Singh A."/>
            <person name="Wilkins M.J."/>
            <person name="Karaoz U."/>
            <person name="Brodie E.L."/>
            <person name="Williams K.H."/>
            <person name="Hubbard S.S."/>
            <person name="Banfield J.F."/>
        </authorList>
    </citation>
    <scope>NUCLEOTIDE SEQUENCE [LARGE SCALE GENOMIC DNA]</scope>
</reference>
<sequence>MPVYITNNQRQTFDLGKKLAPSLQGREVLALYGELGAGKTSLISGIINYFIPSKRVLSPTFIIVRHYYPRNKPVKKIIHADLYRLNKLIEISGLGLTEYFNNPSTVMLIEWADRMKKLLPTKRTDIFFKIKSENTREIKIEFNSLNPLN</sequence>
<evidence type="ECO:0000313" key="12">
    <source>
        <dbReference type="Proteomes" id="UP000177396"/>
    </source>
</evidence>
<organism evidence="11 12">
    <name type="scientific">Candidatus Gottesmanbacteria bacterium RBG_16_38_7b</name>
    <dbReference type="NCBI Taxonomy" id="1798372"/>
    <lineage>
        <taxon>Bacteria</taxon>
        <taxon>Candidatus Gottesmaniibacteriota</taxon>
    </lineage>
</organism>
<dbReference type="PANTHER" id="PTHR33540">
    <property type="entry name" value="TRNA THREONYLCARBAMOYLADENOSINE BIOSYNTHESIS PROTEIN TSAE"/>
    <property type="match status" value="1"/>
</dbReference>
<dbReference type="Pfam" id="PF02367">
    <property type="entry name" value="TsaE"/>
    <property type="match status" value="1"/>
</dbReference>
<dbReference type="EMBL" id="MFJB01000080">
    <property type="protein sequence ID" value="OGF98896.1"/>
    <property type="molecule type" value="Genomic_DNA"/>
</dbReference>
<dbReference type="Gene3D" id="3.40.50.300">
    <property type="entry name" value="P-loop containing nucleotide triphosphate hydrolases"/>
    <property type="match status" value="1"/>
</dbReference>
<evidence type="ECO:0000256" key="1">
    <source>
        <dbReference type="ARBA" id="ARBA00004496"/>
    </source>
</evidence>
<evidence type="ECO:0000256" key="10">
    <source>
        <dbReference type="ARBA" id="ARBA00032441"/>
    </source>
</evidence>
<dbReference type="Proteomes" id="UP000177396">
    <property type="component" value="Unassembled WGS sequence"/>
</dbReference>
<dbReference type="InterPro" id="IPR003442">
    <property type="entry name" value="T6A_TsaE"/>
</dbReference>
<accession>A0A1F5YFZ8</accession>
<evidence type="ECO:0000256" key="7">
    <source>
        <dbReference type="ARBA" id="ARBA00022741"/>
    </source>
</evidence>
<dbReference type="PANTHER" id="PTHR33540:SF2">
    <property type="entry name" value="TRNA THREONYLCARBAMOYLADENOSINE BIOSYNTHESIS PROTEIN TSAE"/>
    <property type="match status" value="1"/>
</dbReference>
<keyword evidence="6" id="KW-0479">Metal-binding</keyword>
<keyword evidence="11" id="KW-0808">Transferase</keyword>
<dbReference type="GO" id="GO:0046872">
    <property type="term" value="F:metal ion binding"/>
    <property type="evidence" value="ECO:0007669"/>
    <property type="project" value="UniProtKB-KW"/>
</dbReference>
<name>A0A1F5YFZ8_9BACT</name>
<dbReference type="InterPro" id="IPR027417">
    <property type="entry name" value="P-loop_NTPase"/>
</dbReference>
<keyword evidence="8" id="KW-0067">ATP-binding</keyword>
<dbReference type="SUPFAM" id="SSF52540">
    <property type="entry name" value="P-loop containing nucleoside triphosphate hydrolases"/>
    <property type="match status" value="1"/>
</dbReference>
<dbReference type="GO" id="GO:0005737">
    <property type="term" value="C:cytoplasm"/>
    <property type="evidence" value="ECO:0007669"/>
    <property type="project" value="UniProtKB-SubCell"/>
</dbReference>
<comment type="subcellular location">
    <subcellularLocation>
        <location evidence="1">Cytoplasm</location>
    </subcellularLocation>
</comment>
<evidence type="ECO:0000256" key="8">
    <source>
        <dbReference type="ARBA" id="ARBA00022840"/>
    </source>
</evidence>
<evidence type="ECO:0000256" key="4">
    <source>
        <dbReference type="ARBA" id="ARBA00022490"/>
    </source>
</evidence>
<evidence type="ECO:0000256" key="9">
    <source>
        <dbReference type="ARBA" id="ARBA00022842"/>
    </source>
</evidence>
<protein>
    <recommendedName>
        <fullName evidence="3">tRNA threonylcarbamoyladenosine biosynthesis protein TsaE</fullName>
    </recommendedName>
    <alternativeName>
        <fullName evidence="10">t(6)A37 threonylcarbamoyladenosine biosynthesis protein TsaE</fullName>
    </alternativeName>
</protein>
<evidence type="ECO:0000256" key="5">
    <source>
        <dbReference type="ARBA" id="ARBA00022694"/>
    </source>
</evidence>
<keyword evidence="5" id="KW-0819">tRNA processing</keyword>
<evidence type="ECO:0000256" key="6">
    <source>
        <dbReference type="ARBA" id="ARBA00022723"/>
    </source>
</evidence>
<keyword evidence="4" id="KW-0963">Cytoplasm</keyword>
<dbReference type="GO" id="GO:0002949">
    <property type="term" value="P:tRNA threonylcarbamoyladenosine modification"/>
    <property type="evidence" value="ECO:0007669"/>
    <property type="project" value="InterPro"/>
</dbReference>
<dbReference type="GO" id="GO:0016740">
    <property type="term" value="F:transferase activity"/>
    <property type="evidence" value="ECO:0007669"/>
    <property type="project" value="UniProtKB-KW"/>
</dbReference>
<proteinExistence type="inferred from homology"/>
<evidence type="ECO:0000256" key="3">
    <source>
        <dbReference type="ARBA" id="ARBA00019010"/>
    </source>
</evidence>
<evidence type="ECO:0000256" key="2">
    <source>
        <dbReference type="ARBA" id="ARBA00007599"/>
    </source>
</evidence>
<keyword evidence="9" id="KW-0460">Magnesium</keyword>
<dbReference type="AlphaFoldDB" id="A0A1F5YFZ8"/>
<evidence type="ECO:0000313" key="11">
    <source>
        <dbReference type="EMBL" id="OGF98896.1"/>
    </source>
</evidence>
<dbReference type="NCBIfam" id="TIGR00150">
    <property type="entry name" value="T6A_YjeE"/>
    <property type="match status" value="1"/>
</dbReference>
<keyword evidence="7" id="KW-0547">Nucleotide-binding</keyword>
<dbReference type="GO" id="GO:0005524">
    <property type="term" value="F:ATP binding"/>
    <property type="evidence" value="ECO:0007669"/>
    <property type="project" value="UniProtKB-KW"/>
</dbReference>